<accession>A0A7S2TVS6</accession>
<sequence>MEKKHLEQPKQRTVVLALDGTDSTDAVIRWCAEKLFKKDDKIVLAHATEGGGSTCESKQSTEFKSLISTAKLRQGKKYLEECVENLEKAGFKGEMELVVAYPHTSVKAAFRLYLERAKPEMLVCGSRGLGAMKRALLGSVSDYLVHNSPCPTLIIHVDHTKQS</sequence>
<dbReference type="InterPro" id="IPR014729">
    <property type="entry name" value="Rossmann-like_a/b/a_fold"/>
</dbReference>
<dbReference type="PANTHER" id="PTHR31964">
    <property type="entry name" value="ADENINE NUCLEOTIDE ALPHA HYDROLASES-LIKE SUPERFAMILY PROTEIN"/>
    <property type="match status" value="1"/>
</dbReference>
<gene>
    <name evidence="2" type="ORF">LSP00402_LOCUS15315</name>
</gene>
<reference evidence="2" key="1">
    <citation type="submission" date="2021-01" db="EMBL/GenBank/DDBJ databases">
        <authorList>
            <person name="Corre E."/>
            <person name="Pelletier E."/>
            <person name="Niang G."/>
            <person name="Scheremetjew M."/>
            <person name="Finn R."/>
            <person name="Kale V."/>
            <person name="Holt S."/>
            <person name="Cochrane G."/>
            <person name="Meng A."/>
            <person name="Brown T."/>
            <person name="Cohen L."/>
        </authorList>
    </citation>
    <scope>NUCLEOTIDE SEQUENCE</scope>
    <source>
        <strain evidence="2">CCMP622</strain>
    </source>
</reference>
<dbReference type="SUPFAM" id="SSF52402">
    <property type="entry name" value="Adenine nucleotide alpha hydrolases-like"/>
    <property type="match status" value="1"/>
</dbReference>
<evidence type="ECO:0000313" key="2">
    <source>
        <dbReference type="EMBL" id="CAD9771325.1"/>
    </source>
</evidence>
<dbReference type="CDD" id="cd23659">
    <property type="entry name" value="USP_At3g01520-like"/>
    <property type="match status" value="1"/>
</dbReference>
<organism evidence="2">
    <name type="scientific">Lotharella oceanica</name>
    <dbReference type="NCBI Taxonomy" id="641309"/>
    <lineage>
        <taxon>Eukaryota</taxon>
        <taxon>Sar</taxon>
        <taxon>Rhizaria</taxon>
        <taxon>Cercozoa</taxon>
        <taxon>Chlorarachniophyceae</taxon>
        <taxon>Lotharella</taxon>
    </lineage>
</organism>
<dbReference type="Pfam" id="PF00582">
    <property type="entry name" value="Usp"/>
    <property type="match status" value="1"/>
</dbReference>
<feature type="domain" description="UspA" evidence="1">
    <location>
        <begin position="12"/>
        <end position="156"/>
    </location>
</feature>
<dbReference type="EMBL" id="HBHP01024704">
    <property type="protein sequence ID" value="CAD9771325.1"/>
    <property type="molecule type" value="Transcribed_RNA"/>
</dbReference>
<proteinExistence type="predicted"/>
<dbReference type="PANTHER" id="PTHR31964:SF113">
    <property type="entry name" value="USPA DOMAIN-CONTAINING PROTEIN"/>
    <property type="match status" value="1"/>
</dbReference>
<dbReference type="PRINTS" id="PR01438">
    <property type="entry name" value="UNVRSLSTRESS"/>
</dbReference>
<dbReference type="Gene3D" id="3.40.50.620">
    <property type="entry name" value="HUPs"/>
    <property type="match status" value="1"/>
</dbReference>
<dbReference type="InterPro" id="IPR006016">
    <property type="entry name" value="UspA"/>
</dbReference>
<name>A0A7S2TVS6_9EUKA</name>
<evidence type="ECO:0000259" key="1">
    <source>
        <dbReference type="Pfam" id="PF00582"/>
    </source>
</evidence>
<protein>
    <recommendedName>
        <fullName evidence="1">UspA domain-containing protein</fullName>
    </recommendedName>
</protein>
<dbReference type="InterPro" id="IPR006015">
    <property type="entry name" value="Universal_stress_UspA"/>
</dbReference>
<dbReference type="AlphaFoldDB" id="A0A7S2TVS6"/>